<proteinExistence type="predicted"/>
<dbReference type="Proteomes" id="UP001589810">
    <property type="component" value="Unassembled WGS sequence"/>
</dbReference>
<accession>A0ABV6MR02</accession>
<name>A0ABV6MR02_9PSEU</name>
<organism evidence="2 3">
    <name type="scientific">Kutzneria chonburiensis</name>
    <dbReference type="NCBI Taxonomy" id="1483604"/>
    <lineage>
        <taxon>Bacteria</taxon>
        <taxon>Bacillati</taxon>
        <taxon>Actinomycetota</taxon>
        <taxon>Actinomycetes</taxon>
        <taxon>Pseudonocardiales</taxon>
        <taxon>Pseudonocardiaceae</taxon>
        <taxon>Kutzneria</taxon>
    </lineage>
</organism>
<sequence>MTTPLSDDYPVLLGPVRVETRFVGAELLIRVFPDEWQVDKFEPLPTTAEIAAMDAYWAAVWRAGGVAAGEQAAWHELSTRIPPGRATWLLQGHQPANLADKPTNVPANTTVLVVSSTTPVAVNDRQPTVNYWTAIWQAHGDRARTRTAEIALLAAVGPARATGIKSRRPLGIDAAPTAPSDDVIVAFLVLPVPSQVAAQSWTTAAHARLLPDAFTFVGYVGGQQVFTKTGNPLPTSLAVSPDPGTADADQLQIDANGNLHVPADLLWLTDFGKAVTAGMGVRIGLTPQQQKDGIDRLVVYGLRQQSTPAQSATDLSDLLLRQLRSPAGLAVLPQGTPTNNSDQAPAGQTATAVSAAALRTAAASFDSDDWTSTSDGQLLAEFVGIDPAVLTGVPGADGTDHTDARAMNTALWPATWGYHLQTTLYPMFPDDLVAELRDFFLRNVSGRGPAPTMRIGRQPYGILPTTAFSRLTWPDAQAHRRVLNHVLATAGADWQTATAKVSHVDSAGDPHQVLLDILALHPTSAEYYQRYAQSVEDIFNRENLGANGSAVLPALDGLNMPQPIRALLTRLGYTGPDPALLRRLFIDSQHPLLAPLVDDRPLSETTPVRDYTADRQNYLAWLVQHGLTDLEAIRLETGFAGDVRPAALLYLLLRQAVILAWADAGRRLAIAAGSPNPPTTADPLFVHVKFAEPPSSLPSESRFRQLYSPDPVLTGSPQTLVREYIPTVAHGNPATAELAEQVQAIDLLSTLPTARLERVLAEHLDLATYRLDSWRLGLVTERLTEMRTNAARGVHIGSYGWLENIRPRKDLVPTPPLPADLATIFADPTPLMTDPSNEGYVHAPSPAHARTAAVLRAGYLANGSKDYPGSFAVNLSSERVRRALTVLDGLRQGQALGALLGYRLERDLHDSYAIAELDTFIPALRQQFPLRANKIPETQQSGPIEQVESYNVVDGLALARHLTRGGVSQTYPFGLEAALPPADPNQTAAISQAVVGLLDLHDALADLAVAEGTHQALLGNTERAAATLDAYAKEGFPGVPAVVQTPRSGTTLTHRFGVLFTPSLDPDHGVLLGHNNPRAQAEPAVNDWLPAVVPATISAKVTWTDPVSGLARAESVTQNDLGLQPIDLLWAVRPTGDPAQTDLDDRIIGAIVERFRPRPDAVLTVQHTQRVANSVTFFETSPLIASLRTLLTTARPLRPTDLTPAAGGTVDRSADQSIKLPKARPLAVQASLTAFQKDVSDYLADLTPMGRDDIIAGIDDLIGGYGDLVTTAGKFGMVRSGWAELVEWRRGVFAAVLAAVLVTSKRMQASLDAADAIIVQYNNLPRTATDEQRFALLQQAERLLTTTPTSPRPSTPTALRVQVASLRNEFNGKVTSLKNEARSSQNTLSGLLAEIGRIGSLAKYDRLGLDLSPFQDQIVTYGKDLLTRTTALAADIALRLKNVLPPLADYDKAVTGPDQVQAATEALKALLGEDVLVVPEFTPTDQVNSDWRKARQDSGRLVAHLVAAHDFPVDDWVHGIARVRDKMRHWENAVAMADALRGPGHGILGILDGWEEPAVTPVQFPYHAGDHWLAMEFADNKPITEDKLLFSAHYAAEPLLGTSDHCGLLLDEWTEVVPAVSETTSIAVHVDRPDSEPPQAMLLVAPPARTGSWHTDDLLAAVNETLDLAKARAVEPQHLDDTPYAQLLPATVMSATRQPVTIGTDLAIANLRRKATP</sequence>
<evidence type="ECO:0000313" key="2">
    <source>
        <dbReference type="EMBL" id="MFC0542517.1"/>
    </source>
</evidence>
<dbReference type="EMBL" id="JBHLUD010000004">
    <property type="protein sequence ID" value="MFC0542517.1"/>
    <property type="molecule type" value="Genomic_DNA"/>
</dbReference>
<feature type="region of interest" description="Disordered" evidence="1">
    <location>
        <begin position="330"/>
        <end position="349"/>
    </location>
</feature>
<evidence type="ECO:0000313" key="3">
    <source>
        <dbReference type="Proteomes" id="UP001589810"/>
    </source>
</evidence>
<gene>
    <name evidence="2" type="ORF">ACFFH7_13550</name>
</gene>
<reference evidence="2 3" key="1">
    <citation type="submission" date="2024-09" db="EMBL/GenBank/DDBJ databases">
        <authorList>
            <person name="Sun Q."/>
            <person name="Mori K."/>
        </authorList>
    </citation>
    <scope>NUCLEOTIDE SEQUENCE [LARGE SCALE GENOMIC DNA]</scope>
    <source>
        <strain evidence="2 3">TBRC 1432</strain>
    </source>
</reference>
<keyword evidence="3" id="KW-1185">Reference proteome</keyword>
<evidence type="ECO:0000256" key="1">
    <source>
        <dbReference type="SAM" id="MobiDB-lite"/>
    </source>
</evidence>
<comment type="caution">
    <text evidence="2">The sequence shown here is derived from an EMBL/GenBank/DDBJ whole genome shotgun (WGS) entry which is preliminary data.</text>
</comment>
<dbReference type="RefSeq" id="WP_273940936.1">
    <property type="nucleotide sequence ID" value="NZ_CP097263.1"/>
</dbReference>
<protein>
    <submittedName>
        <fullName evidence="2">Uncharacterized protein</fullName>
    </submittedName>
</protein>